<gene>
    <name evidence="2" type="ORF">RFI_32612</name>
</gene>
<dbReference type="EMBL" id="ASPP01028940">
    <property type="protein sequence ID" value="ETO04785.1"/>
    <property type="molecule type" value="Genomic_DNA"/>
</dbReference>
<evidence type="ECO:0000256" key="1">
    <source>
        <dbReference type="SAM" id="Phobius"/>
    </source>
</evidence>
<dbReference type="AlphaFoldDB" id="X6LVP0"/>
<keyword evidence="1" id="KW-0812">Transmembrane</keyword>
<comment type="caution">
    <text evidence="2">The sequence shown here is derived from an EMBL/GenBank/DDBJ whole genome shotgun (WGS) entry which is preliminary data.</text>
</comment>
<evidence type="ECO:0000313" key="3">
    <source>
        <dbReference type="Proteomes" id="UP000023152"/>
    </source>
</evidence>
<keyword evidence="1" id="KW-1133">Transmembrane helix</keyword>
<name>X6LVP0_RETFI</name>
<proteinExistence type="predicted"/>
<protein>
    <submittedName>
        <fullName evidence="2">Uncharacterized protein</fullName>
    </submittedName>
</protein>
<sequence>HQLSLCYNENKKELPLNKYELKDMALAMNMDIFEEGNNITICSKNGEISQFIYVDWRLFDIHQVIDIANILTENIVPLEHFEHNSFYHMLLSHILLLPQFFNVPNIYVILYFIRKLKCLNQLLSELIIHSFSVANARASLSFKEVDKFMVFNDSWSFVITVDDVGIPSLTNNSHHSDFKQNSVKWSNILVQIFAKSQSIALTLPYVEKLLLLNQNF</sequence>
<keyword evidence="3" id="KW-1185">Reference proteome</keyword>
<feature type="transmembrane region" description="Helical" evidence="1">
    <location>
        <begin position="86"/>
        <end position="113"/>
    </location>
</feature>
<accession>X6LVP0</accession>
<organism evidence="2 3">
    <name type="scientific">Reticulomyxa filosa</name>
    <dbReference type="NCBI Taxonomy" id="46433"/>
    <lineage>
        <taxon>Eukaryota</taxon>
        <taxon>Sar</taxon>
        <taxon>Rhizaria</taxon>
        <taxon>Retaria</taxon>
        <taxon>Foraminifera</taxon>
        <taxon>Monothalamids</taxon>
        <taxon>Reticulomyxidae</taxon>
        <taxon>Reticulomyxa</taxon>
    </lineage>
</organism>
<feature type="non-terminal residue" evidence="2">
    <location>
        <position position="1"/>
    </location>
</feature>
<reference evidence="2 3" key="1">
    <citation type="journal article" date="2013" name="Curr. Biol.">
        <title>The Genome of the Foraminiferan Reticulomyxa filosa.</title>
        <authorList>
            <person name="Glockner G."/>
            <person name="Hulsmann N."/>
            <person name="Schleicher M."/>
            <person name="Noegel A.A."/>
            <person name="Eichinger L."/>
            <person name="Gallinger C."/>
            <person name="Pawlowski J."/>
            <person name="Sierra R."/>
            <person name="Euteneuer U."/>
            <person name="Pillet L."/>
            <person name="Moustafa A."/>
            <person name="Platzer M."/>
            <person name="Groth M."/>
            <person name="Szafranski K."/>
            <person name="Schliwa M."/>
        </authorList>
    </citation>
    <scope>NUCLEOTIDE SEQUENCE [LARGE SCALE GENOMIC DNA]</scope>
</reference>
<evidence type="ECO:0000313" key="2">
    <source>
        <dbReference type="EMBL" id="ETO04785.1"/>
    </source>
</evidence>
<dbReference type="Proteomes" id="UP000023152">
    <property type="component" value="Unassembled WGS sequence"/>
</dbReference>
<keyword evidence="1" id="KW-0472">Membrane</keyword>